<name>A0A6M3J3G2_9ZZZZ</name>
<keyword evidence="1" id="KW-0472">Membrane</keyword>
<dbReference type="EMBL" id="MT142485">
    <property type="protein sequence ID" value="QJA82370.1"/>
    <property type="molecule type" value="Genomic_DNA"/>
</dbReference>
<keyword evidence="1" id="KW-0812">Transmembrane</keyword>
<feature type="transmembrane region" description="Helical" evidence="1">
    <location>
        <begin position="15"/>
        <end position="36"/>
    </location>
</feature>
<keyword evidence="1" id="KW-1133">Transmembrane helix</keyword>
<sequence length="117" mass="13443">MTAAAAIKKKKLPKWLVTAVTTVIAVIITFFVTNLLSKGVERLETPSVNREKIEAHDNQISAIISYMENQDALNLKINDFIVEQRIDNEVSKEKYREIERRIRVLEKDDFLTKNNGP</sequence>
<dbReference type="EMBL" id="MT141519">
    <property type="protein sequence ID" value="QJA64393.1"/>
    <property type="molecule type" value="Genomic_DNA"/>
</dbReference>
<evidence type="ECO:0000313" key="3">
    <source>
        <dbReference type="EMBL" id="QJA82370.1"/>
    </source>
</evidence>
<organism evidence="2">
    <name type="scientific">viral metagenome</name>
    <dbReference type="NCBI Taxonomy" id="1070528"/>
    <lineage>
        <taxon>unclassified sequences</taxon>
        <taxon>metagenomes</taxon>
        <taxon>organismal metagenomes</taxon>
    </lineage>
</organism>
<evidence type="ECO:0000256" key="1">
    <source>
        <dbReference type="SAM" id="Phobius"/>
    </source>
</evidence>
<protein>
    <submittedName>
        <fullName evidence="2">Uncharacterized protein</fullName>
    </submittedName>
</protein>
<proteinExistence type="predicted"/>
<evidence type="ECO:0000313" key="2">
    <source>
        <dbReference type="EMBL" id="QJA64393.1"/>
    </source>
</evidence>
<dbReference type="AlphaFoldDB" id="A0A6M3J3G2"/>
<reference evidence="2" key="1">
    <citation type="submission" date="2020-03" db="EMBL/GenBank/DDBJ databases">
        <title>The deep terrestrial virosphere.</title>
        <authorList>
            <person name="Holmfeldt K."/>
            <person name="Nilsson E."/>
            <person name="Simone D."/>
            <person name="Lopez-Fernandez M."/>
            <person name="Wu X."/>
            <person name="de Brujin I."/>
            <person name="Lundin D."/>
            <person name="Andersson A."/>
            <person name="Bertilsson S."/>
            <person name="Dopson M."/>
        </authorList>
    </citation>
    <scope>NUCLEOTIDE SEQUENCE</scope>
    <source>
        <strain evidence="3">MM415A00412</strain>
        <strain evidence="2">MM415B00498</strain>
    </source>
</reference>
<gene>
    <name evidence="3" type="ORF">MM415A00412_0042</name>
    <name evidence="2" type="ORF">MM415B00498_0008</name>
</gene>
<accession>A0A6M3J3G2</accession>